<sequence>MRNRRKYYATVGQINFAEPARMADAGVHLTSRVPNMESQIVIAFAPNYGNAEYRSYDVPLVLRILFRDIDGMLTPLHSGALGESHEALDPELEVPMEGASQALCGKLFVEMWTNDAEGFPLPTGCYVGPLYQDKPSVDPYTGDQEATLPKYREYFIVFGSNNGLKSICIDYRDGRTTSCVYQLVLNAFIHSLTAVDADGNNQEPVSIFTLCANHSSNDSPCGPPYSVIEYGKARASRVTVSTDANGLELRSVDMSPLGSAKRGVTVDSPYELEESTATFGAESFAGTNLEFRAYPQTQTNPIRPGAFLRIFFFPLTIWDLGFTEACAATCISPPGHVSAVWVSHLLLLSLKGYGLAGQVLVAPPTAAVTGGGVCTTLTVRNRAKHVMLDIRFRCGGGGDYSRA</sequence>
<protein>
    <recommendedName>
        <fullName evidence="3">Subtilisin</fullName>
    </recommendedName>
</protein>
<name>A0ABN9S2F5_9DINO</name>
<evidence type="ECO:0000313" key="2">
    <source>
        <dbReference type="Proteomes" id="UP001189429"/>
    </source>
</evidence>
<organism evidence="1 2">
    <name type="scientific">Prorocentrum cordatum</name>
    <dbReference type="NCBI Taxonomy" id="2364126"/>
    <lineage>
        <taxon>Eukaryota</taxon>
        <taxon>Sar</taxon>
        <taxon>Alveolata</taxon>
        <taxon>Dinophyceae</taxon>
        <taxon>Prorocentrales</taxon>
        <taxon>Prorocentraceae</taxon>
        <taxon>Prorocentrum</taxon>
    </lineage>
</organism>
<keyword evidence="2" id="KW-1185">Reference proteome</keyword>
<dbReference type="Proteomes" id="UP001189429">
    <property type="component" value="Unassembled WGS sequence"/>
</dbReference>
<dbReference type="EMBL" id="CAUYUJ010008336">
    <property type="protein sequence ID" value="CAK0823637.1"/>
    <property type="molecule type" value="Genomic_DNA"/>
</dbReference>
<comment type="caution">
    <text evidence="1">The sequence shown here is derived from an EMBL/GenBank/DDBJ whole genome shotgun (WGS) entry which is preliminary data.</text>
</comment>
<evidence type="ECO:0008006" key="3">
    <source>
        <dbReference type="Google" id="ProtNLM"/>
    </source>
</evidence>
<gene>
    <name evidence="1" type="ORF">PCOR1329_LOCUS24280</name>
</gene>
<evidence type="ECO:0000313" key="1">
    <source>
        <dbReference type="EMBL" id="CAK0823637.1"/>
    </source>
</evidence>
<accession>A0ABN9S2F5</accession>
<reference evidence="1" key="1">
    <citation type="submission" date="2023-10" db="EMBL/GenBank/DDBJ databases">
        <authorList>
            <person name="Chen Y."/>
            <person name="Shah S."/>
            <person name="Dougan E. K."/>
            <person name="Thang M."/>
            <person name="Chan C."/>
        </authorList>
    </citation>
    <scope>NUCLEOTIDE SEQUENCE [LARGE SCALE GENOMIC DNA]</scope>
</reference>
<proteinExistence type="predicted"/>